<accession>A0A2P6SBL8</accession>
<reference evidence="2 3" key="1">
    <citation type="journal article" date="2018" name="Nat. Genet.">
        <title>The Rosa genome provides new insights in the design of modern roses.</title>
        <authorList>
            <person name="Bendahmane M."/>
        </authorList>
    </citation>
    <scope>NUCLEOTIDE SEQUENCE [LARGE SCALE GENOMIC DNA]</scope>
    <source>
        <strain evidence="3">cv. Old Blush</strain>
    </source>
</reference>
<evidence type="ECO:0000256" key="1">
    <source>
        <dbReference type="SAM" id="MobiDB-lite"/>
    </source>
</evidence>
<evidence type="ECO:0000313" key="3">
    <source>
        <dbReference type="Proteomes" id="UP000238479"/>
    </source>
</evidence>
<dbReference type="Proteomes" id="UP000238479">
    <property type="component" value="Chromosome 1"/>
</dbReference>
<protein>
    <submittedName>
        <fullName evidence="2">Uncharacterized protein</fullName>
    </submittedName>
</protein>
<feature type="region of interest" description="Disordered" evidence="1">
    <location>
        <begin position="45"/>
        <end position="80"/>
    </location>
</feature>
<feature type="compositionally biased region" description="Low complexity" evidence="1">
    <location>
        <begin position="45"/>
        <end position="78"/>
    </location>
</feature>
<name>A0A2P6SBL8_ROSCH</name>
<keyword evidence="3" id="KW-1185">Reference proteome</keyword>
<dbReference type="AlphaFoldDB" id="A0A2P6SBL8"/>
<dbReference type="Gramene" id="PRQ56078">
    <property type="protein sequence ID" value="PRQ56078"/>
    <property type="gene ID" value="RchiOBHm_Chr1g0331821"/>
</dbReference>
<sequence length="97" mass="10753">MVKYNLRSQLRTVNLAIAATANDYYYNMLRDQVVALWHLGSSPENPMIIPPSSSESNMSESSNDNNDSTDDGSSSMGDYLEAILVVSSPEPYEEEEV</sequence>
<gene>
    <name evidence="2" type="ORF">RchiOBHm_Chr1g0331821</name>
</gene>
<evidence type="ECO:0000313" key="2">
    <source>
        <dbReference type="EMBL" id="PRQ56078.1"/>
    </source>
</evidence>
<organism evidence="2 3">
    <name type="scientific">Rosa chinensis</name>
    <name type="common">China rose</name>
    <dbReference type="NCBI Taxonomy" id="74649"/>
    <lineage>
        <taxon>Eukaryota</taxon>
        <taxon>Viridiplantae</taxon>
        <taxon>Streptophyta</taxon>
        <taxon>Embryophyta</taxon>
        <taxon>Tracheophyta</taxon>
        <taxon>Spermatophyta</taxon>
        <taxon>Magnoliopsida</taxon>
        <taxon>eudicotyledons</taxon>
        <taxon>Gunneridae</taxon>
        <taxon>Pentapetalae</taxon>
        <taxon>rosids</taxon>
        <taxon>fabids</taxon>
        <taxon>Rosales</taxon>
        <taxon>Rosaceae</taxon>
        <taxon>Rosoideae</taxon>
        <taxon>Rosoideae incertae sedis</taxon>
        <taxon>Rosa</taxon>
    </lineage>
</organism>
<proteinExistence type="predicted"/>
<comment type="caution">
    <text evidence="2">The sequence shown here is derived from an EMBL/GenBank/DDBJ whole genome shotgun (WGS) entry which is preliminary data.</text>
</comment>
<dbReference type="EMBL" id="PDCK01000039">
    <property type="protein sequence ID" value="PRQ56078.1"/>
    <property type="molecule type" value="Genomic_DNA"/>
</dbReference>